<evidence type="ECO:0000313" key="2">
    <source>
        <dbReference type="EMBL" id="CAE0409714.1"/>
    </source>
</evidence>
<name>A0A7S3L334_9STRA</name>
<dbReference type="AlphaFoldDB" id="A0A7S3L334"/>
<evidence type="ECO:0000256" key="1">
    <source>
        <dbReference type="SAM" id="SignalP"/>
    </source>
</evidence>
<gene>
    <name evidence="2" type="ORF">ACOF00016_LOCUS7323</name>
</gene>
<feature type="signal peptide" evidence="1">
    <location>
        <begin position="1"/>
        <end position="21"/>
    </location>
</feature>
<feature type="chain" id="PRO_5031186057" description="SH3 domain-containing protein" evidence="1">
    <location>
        <begin position="22"/>
        <end position="165"/>
    </location>
</feature>
<reference evidence="2" key="1">
    <citation type="submission" date="2021-01" db="EMBL/GenBank/DDBJ databases">
        <authorList>
            <person name="Corre E."/>
            <person name="Pelletier E."/>
            <person name="Niang G."/>
            <person name="Scheremetjew M."/>
            <person name="Finn R."/>
            <person name="Kale V."/>
            <person name="Holt S."/>
            <person name="Cochrane G."/>
            <person name="Meng A."/>
            <person name="Brown T."/>
            <person name="Cohen L."/>
        </authorList>
    </citation>
    <scope>NUCLEOTIDE SEQUENCE</scope>
    <source>
        <strain evidence="2">CCMP127</strain>
    </source>
</reference>
<keyword evidence="1" id="KW-0732">Signal</keyword>
<sequence length="165" mass="18235">MFAVTTRIVLLYLSCVNPLLAFQMRGSWNTARTAPASTLTSSSSSSSSPNVNKAVVEEDELIVGDLDDCRATPDSSQLYEALQDRLAEMEQGIGKRYVCRTQRGFLNIHKEPGDPYNTHNIVGQLREGDIVMSMGPNRGAWVRHDGGGWSISIFGGFTWLEELHD</sequence>
<dbReference type="EMBL" id="HBIM01008630">
    <property type="protein sequence ID" value="CAE0409714.1"/>
    <property type="molecule type" value="Transcribed_RNA"/>
</dbReference>
<evidence type="ECO:0008006" key="3">
    <source>
        <dbReference type="Google" id="ProtNLM"/>
    </source>
</evidence>
<organism evidence="2">
    <name type="scientific">Amphora coffeiformis</name>
    <dbReference type="NCBI Taxonomy" id="265554"/>
    <lineage>
        <taxon>Eukaryota</taxon>
        <taxon>Sar</taxon>
        <taxon>Stramenopiles</taxon>
        <taxon>Ochrophyta</taxon>
        <taxon>Bacillariophyta</taxon>
        <taxon>Bacillariophyceae</taxon>
        <taxon>Bacillariophycidae</taxon>
        <taxon>Thalassiophysales</taxon>
        <taxon>Catenulaceae</taxon>
        <taxon>Amphora</taxon>
    </lineage>
</organism>
<proteinExistence type="predicted"/>
<accession>A0A7S3L334</accession>
<protein>
    <recommendedName>
        <fullName evidence="3">SH3 domain-containing protein</fullName>
    </recommendedName>
</protein>